<sequence>MIVAPTLSTVRRHASPPGAARRDIVIRHDLRSPA</sequence>
<keyword evidence="3" id="KW-1185">Reference proteome</keyword>
<gene>
    <name evidence="2" type="ORF">SAMN05444006_12746</name>
</gene>
<dbReference type="Proteomes" id="UP000199541">
    <property type="component" value="Unassembled WGS sequence"/>
</dbReference>
<accession>A0A1H3E7Z8</accession>
<dbReference type="EMBL" id="FNOB01000027">
    <property type="protein sequence ID" value="SDX74826.1"/>
    <property type="molecule type" value="Genomic_DNA"/>
</dbReference>
<organism evidence="2 3">
    <name type="scientific">Allgaiera indica</name>
    <dbReference type="NCBI Taxonomy" id="765699"/>
    <lineage>
        <taxon>Bacteria</taxon>
        <taxon>Pseudomonadati</taxon>
        <taxon>Pseudomonadota</taxon>
        <taxon>Alphaproteobacteria</taxon>
        <taxon>Rhodobacterales</taxon>
        <taxon>Paracoccaceae</taxon>
        <taxon>Allgaiera</taxon>
    </lineage>
</organism>
<evidence type="ECO:0000313" key="3">
    <source>
        <dbReference type="Proteomes" id="UP000199541"/>
    </source>
</evidence>
<feature type="compositionally biased region" description="Basic and acidic residues" evidence="1">
    <location>
        <begin position="20"/>
        <end position="34"/>
    </location>
</feature>
<evidence type="ECO:0000313" key="2">
    <source>
        <dbReference type="EMBL" id="SDX74826.1"/>
    </source>
</evidence>
<comment type="caution">
    <text evidence="2">The sequence shown here is derived from an EMBL/GenBank/DDBJ whole genome shotgun (WGS) entry which is preliminary data.</text>
</comment>
<name>A0A1H3E7Z8_9RHOB</name>
<reference evidence="2 3" key="1">
    <citation type="submission" date="2016-10" db="EMBL/GenBank/DDBJ databases">
        <authorList>
            <person name="Varghese N."/>
            <person name="Submissions S."/>
        </authorList>
    </citation>
    <scope>NUCLEOTIDE SEQUENCE [LARGE SCALE GENOMIC DNA]</scope>
    <source>
        <strain evidence="2 3">DSM 24802</strain>
    </source>
</reference>
<protein>
    <submittedName>
        <fullName evidence="2">Uncharacterized protein</fullName>
    </submittedName>
</protein>
<proteinExistence type="predicted"/>
<evidence type="ECO:0000256" key="1">
    <source>
        <dbReference type="SAM" id="MobiDB-lite"/>
    </source>
</evidence>
<feature type="region of interest" description="Disordered" evidence="1">
    <location>
        <begin position="1"/>
        <end position="34"/>
    </location>
</feature>